<evidence type="ECO:0000313" key="3">
    <source>
        <dbReference type="WBParaSite" id="Pan_g5389.t1"/>
    </source>
</evidence>
<dbReference type="InterPro" id="IPR025714">
    <property type="entry name" value="Methyltranfer_dom"/>
</dbReference>
<reference evidence="3" key="2">
    <citation type="submission" date="2020-10" db="UniProtKB">
        <authorList>
            <consortium name="WormBaseParasite"/>
        </authorList>
    </citation>
    <scope>IDENTIFICATION</scope>
</reference>
<dbReference type="InterPro" id="IPR026913">
    <property type="entry name" value="METTL24"/>
</dbReference>
<dbReference type="WBParaSite" id="Pan_g5389.t1">
    <property type="protein sequence ID" value="Pan_g5389.t1"/>
    <property type="gene ID" value="Pan_g5389"/>
</dbReference>
<organism evidence="2 3">
    <name type="scientific">Panagrellus redivivus</name>
    <name type="common">Microworm</name>
    <dbReference type="NCBI Taxonomy" id="6233"/>
    <lineage>
        <taxon>Eukaryota</taxon>
        <taxon>Metazoa</taxon>
        <taxon>Ecdysozoa</taxon>
        <taxon>Nematoda</taxon>
        <taxon>Chromadorea</taxon>
        <taxon>Rhabditida</taxon>
        <taxon>Tylenchina</taxon>
        <taxon>Panagrolaimomorpha</taxon>
        <taxon>Panagrolaimoidea</taxon>
        <taxon>Panagrolaimidae</taxon>
        <taxon>Panagrellus</taxon>
    </lineage>
</organism>
<dbReference type="Gene3D" id="3.40.50.150">
    <property type="entry name" value="Vaccinia Virus protein VP39"/>
    <property type="match status" value="1"/>
</dbReference>
<dbReference type="InterPro" id="IPR029063">
    <property type="entry name" value="SAM-dependent_MTases_sf"/>
</dbReference>
<dbReference type="Proteomes" id="UP000492821">
    <property type="component" value="Unassembled WGS sequence"/>
</dbReference>
<dbReference type="AlphaFoldDB" id="A0A7E4VZH1"/>
<protein>
    <submittedName>
        <fullName evidence="3">Methyltranfer_dom domain-containing protein</fullName>
    </submittedName>
</protein>
<evidence type="ECO:0000313" key="2">
    <source>
        <dbReference type="Proteomes" id="UP000492821"/>
    </source>
</evidence>
<dbReference type="Pfam" id="PF13383">
    <property type="entry name" value="Methyltransf_22"/>
    <property type="match status" value="1"/>
</dbReference>
<feature type="domain" description="Methyltransferase" evidence="1">
    <location>
        <begin position="80"/>
        <end position="273"/>
    </location>
</feature>
<dbReference type="PANTHER" id="PTHR32026">
    <property type="entry name" value="METHYLTRANSFERASE-LIKE PROTEIN 24"/>
    <property type="match status" value="1"/>
</dbReference>
<keyword evidence="2" id="KW-1185">Reference proteome</keyword>
<accession>A0A7E4VZH1</accession>
<dbReference type="PANTHER" id="PTHR32026:SF27">
    <property type="entry name" value="METHYLTRANSFERASE FKBM DOMAIN-CONTAINING PROTEIN-RELATED"/>
    <property type="match status" value="1"/>
</dbReference>
<reference evidence="2" key="1">
    <citation type="journal article" date="2013" name="Genetics">
        <title>The draft genome and transcriptome of Panagrellus redivivus are shaped by the harsh demands of a free-living lifestyle.</title>
        <authorList>
            <person name="Srinivasan J."/>
            <person name="Dillman A.R."/>
            <person name="Macchietto M.G."/>
            <person name="Heikkinen L."/>
            <person name="Lakso M."/>
            <person name="Fracchia K.M."/>
            <person name="Antoshechkin I."/>
            <person name="Mortazavi A."/>
            <person name="Wong G."/>
            <person name="Sternberg P.W."/>
        </authorList>
    </citation>
    <scope>NUCLEOTIDE SEQUENCE [LARGE SCALE GENOMIC DNA]</scope>
    <source>
        <strain evidence="2">MT8872</strain>
    </source>
</reference>
<name>A0A7E4VZH1_PANRE</name>
<proteinExistence type="predicted"/>
<sequence length="294" mass="33227">MFRRIVRSMPIERAFFFGILIGFGVFFLFSRFSGRNVGLQQATPIGKPSGDVRTVVDARTIKHFEVKAADRKAMANGDTVGEFHNLLAPEVLCPNLFRVGRIGDGGKWICGPQFIADWKKKCVIYSFGINWDTSFETEIHGITQGKCDIVTVDSRRQNIPAKQLSAIGAPYVETAISSSTNKTSTTVSDLMKRFNHDHIDVLKMDIEGAEYAIADELFNMKICQIMVELHVSGDTLDYKKFVSWLQKASAAGYYLIHHENNIKHYHCIEVTLIHENCFDRFGPLIPLTRFLNID</sequence>
<evidence type="ECO:0000259" key="1">
    <source>
        <dbReference type="Pfam" id="PF13383"/>
    </source>
</evidence>